<dbReference type="InterPro" id="IPR016047">
    <property type="entry name" value="M23ase_b-sheet_dom"/>
</dbReference>
<dbReference type="CDD" id="cd12797">
    <property type="entry name" value="M23_peptidase"/>
    <property type="match status" value="1"/>
</dbReference>
<proteinExistence type="predicted"/>
<evidence type="ECO:0000313" key="2">
    <source>
        <dbReference type="EMBL" id="NEH12266.1"/>
    </source>
</evidence>
<organism evidence="2 3">
    <name type="scientific">Bifidobacterium saimiriisciurei</name>
    <dbReference type="NCBI Taxonomy" id="2661627"/>
    <lineage>
        <taxon>Bacteria</taxon>
        <taxon>Bacillati</taxon>
        <taxon>Actinomycetota</taxon>
        <taxon>Actinomycetes</taxon>
        <taxon>Bifidobacteriales</taxon>
        <taxon>Bifidobacteriaceae</taxon>
        <taxon>Bifidobacterium</taxon>
    </lineage>
</organism>
<feature type="domain" description="M23ase beta-sheet core" evidence="1">
    <location>
        <begin position="90"/>
        <end position="179"/>
    </location>
</feature>
<comment type="caution">
    <text evidence="2">The sequence shown here is derived from an EMBL/GenBank/DDBJ whole genome shotgun (WGS) entry which is preliminary data.</text>
</comment>
<dbReference type="Pfam" id="PF01551">
    <property type="entry name" value="Peptidase_M23"/>
    <property type="match status" value="1"/>
</dbReference>
<sequence>MNHEDQRKRLFIRRCHEERRRMRQNNIAAAAIVLILSLIVAVSPQSVPRADGSVDAGCAAAFIWPVRTSGSADPSLTRIFDNPAQPWLPGHRGVDIAAGTGARLVSPADGHIVFSGKVAAKDVVSIRHANGYTTTYEPSVSSLPRGTALRQGQEFGMVKGHSDHCDATCLHWGLKTGAQSYRDPVHEIHKRRIALKPL</sequence>
<dbReference type="Proteomes" id="UP000475155">
    <property type="component" value="Unassembled WGS sequence"/>
</dbReference>
<dbReference type="Gene3D" id="2.70.70.10">
    <property type="entry name" value="Glucose Permease (Domain IIA)"/>
    <property type="match status" value="1"/>
</dbReference>
<dbReference type="InterPro" id="IPR011055">
    <property type="entry name" value="Dup_hybrid_motif"/>
</dbReference>
<keyword evidence="3" id="KW-1185">Reference proteome</keyword>
<reference evidence="2 3" key="1">
    <citation type="submission" date="2019-10" db="EMBL/GenBank/DDBJ databases">
        <title>Bifidobacterium from non-human primates.</title>
        <authorList>
            <person name="Modesto M."/>
        </authorList>
    </citation>
    <scope>NUCLEOTIDE SEQUENCE [LARGE SCALE GENOMIC DNA]</scope>
    <source>
        <strain evidence="2 3">SMA1</strain>
    </source>
</reference>
<name>A0ABX0CAW5_9BIFI</name>
<dbReference type="EMBL" id="WHZU01000017">
    <property type="protein sequence ID" value="NEH12266.1"/>
    <property type="molecule type" value="Genomic_DNA"/>
</dbReference>
<accession>A0ABX0CAW5</accession>
<dbReference type="RefSeq" id="WP_163200318.1">
    <property type="nucleotide sequence ID" value="NZ_WHZU01000017.1"/>
</dbReference>
<evidence type="ECO:0000313" key="3">
    <source>
        <dbReference type="Proteomes" id="UP000475155"/>
    </source>
</evidence>
<protein>
    <submittedName>
        <fullName evidence="2">Peptidoglycan DD-metalloendopeptidase family protein</fullName>
    </submittedName>
</protein>
<gene>
    <name evidence="2" type="ORF">GFD18_09280</name>
</gene>
<dbReference type="SUPFAM" id="SSF51261">
    <property type="entry name" value="Duplicated hybrid motif"/>
    <property type="match status" value="1"/>
</dbReference>
<evidence type="ECO:0000259" key="1">
    <source>
        <dbReference type="Pfam" id="PF01551"/>
    </source>
</evidence>